<proteinExistence type="predicted"/>
<comment type="caution">
    <text evidence="3">The sequence shown here is derived from an EMBL/GenBank/DDBJ whole genome shotgun (WGS) entry which is preliminary data.</text>
</comment>
<gene>
    <name evidence="3" type="ORF">EV193_107273</name>
</gene>
<name>A0A4Q7KN04_9PSEU</name>
<dbReference type="SUPFAM" id="SSF49899">
    <property type="entry name" value="Concanavalin A-like lectins/glucanases"/>
    <property type="match status" value="2"/>
</dbReference>
<evidence type="ECO:0000256" key="1">
    <source>
        <dbReference type="SAM" id="SignalP"/>
    </source>
</evidence>
<protein>
    <submittedName>
        <fullName evidence="3">FlgD-like protein</fullName>
    </submittedName>
</protein>
<dbReference type="EMBL" id="SGWQ01000007">
    <property type="protein sequence ID" value="RZS36592.1"/>
    <property type="molecule type" value="Genomic_DNA"/>
</dbReference>
<feature type="chain" id="PRO_5020359930" evidence="1">
    <location>
        <begin position="41"/>
        <end position="1332"/>
    </location>
</feature>
<dbReference type="SUPFAM" id="SSF101898">
    <property type="entry name" value="NHL repeat"/>
    <property type="match status" value="1"/>
</dbReference>
<dbReference type="SUPFAM" id="SSF63825">
    <property type="entry name" value="YWTD domain"/>
    <property type="match status" value="2"/>
</dbReference>
<dbReference type="Pfam" id="PF13860">
    <property type="entry name" value="FlgD_ig"/>
    <property type="match status" value="1"/>
</dbReference>
<reference evidence="3 4" key="1">
    <citation type="submission" date="2019-02" db="EMBL/GenBank/DDBJ databases">
        <title>Genomic Encyclopedia of Type Strains, Phase IV (KMG-IV): sequencing the most valuable type-strain genomes for metagenomic binning, comparative biology and taxonomic classification.</title>
        <authorList>
            <person name="Goeker M."/>
        </authorList>
    </citation>
    <scope>NUCLEOTIDE SEQUENCE [LARGE SCALE GENOMIC DNA]</scope>
    <source>
        <strain evidence="3 4">DSM 101727</strain>
    </source>
</reference>
<dbReference type="InterPro" id="IPR011042">
    <property type="entry name" value="6-blade_b-propeller_TolB-like"/>
</dbReference>
<dbReference type="PROSITE" id="PS00018">
    <property type="entry name" value="EF_HAND_1"/>
    <property type="match status" value="1"/>
</dbReference>
<accession>A0A4Q7KN04</accession>
<sequence length="1332" mass="142666">MRRDTAKVAAMRQRQAGLLAAVALLASGASVVLTALPAAAQDARAIGTVSMGENSRLSAAVYDERGQLVRHLYDLAPRAGKVNLTWDGKDDWGHDLPHGKYNWRAISTGAVGAPDGQAGDMGKPVPGAAYERSENPGNATAVTYGPDGDLYIQSNGEEFQHDVRRYKPKNLGTGEEVWTGPHGYDGWRDRGHAIAVDQEYVYAASIGRTGKVETHYTVQRRRADTGQHAPWGTAGGEIRLADNWTGLTPVTGIAVDGKYLWVSDTAGKRIRVFDKATGSETPVGLSLDAAPRGIVTDGNGHVWAAVGDHVRHYVHDGGTVREVGRSTALGRPYGLALHRSALYVSDLAAGTVRGFDVSGTAPVERPVPWRLSNMRGPGLVTDTTFGWKFDTGSMVDGGDAAIAVSPDGGTLSVVDHHNGRVMFYDTTTGAPRAERLQSVNGPTPDVDVTVGQDLLFSQNRQYEVNHLVTDQSYGRPWRLRANWSPVDDLGNHTVDSSVIRTLNGQRYLYAFAAQRCGAGNLTDPNSPPSNCLGQPGSFPFGGVLVYRLHPDEQGMTRVAQLRRLGPSGGPRSDSEVFPRMTLTTDTNGNGALDPGDLTEQTSHKGYLNGNPSMWVDDKGTIWFANATTVEPGKPAVPGVARLQAHLPLLGSPRYRLEDFHIQQGTQSDLDPGTGRATNSGAQVVHDTKKNRLFTTVDTTEFNQFANGGGNAVAMLDVRTGQRSVFSGYSRFEGPRYQHRDSPTGIAVDSSGGYFYTGGNSGEGQRISMHTWDGLPVARATSQLPAVSAGLLDRGMSLTAFTHWAGTHFAYAQDDGYGTNQRYAFTGVHTVHRSGSDPETGSTSGQFEMNWSHPTGNDLVAHWRMDGARSNTQTVIDSTTGNHWGTYDSGHNARWRPAGGVRDGALFFERANKDIVTLGKRASSPAGADNLFDDSTYPGMSVATWFNTTSSGVLVSYQDAVSRPTSQPSQSVPLAYVGEDGKLYGGALTAPGCTTPRMASPDTVNDGTWHHVAVVAERDQQVMYLDGREVGRIACGRFTEDLQFSLLGAGYTKAGTWPSTPNTDGYFHLDGGLDDTRLYRRALSAEDVGYLATPPKPSGPLAHWTFDEQHGEFAADVSDHGKEAAVVKGTWRPHPDRPGGALEFNGTSTRATVPRTIGTLSPQTVAVWVKPAAPGPVFGDQRGAYPSTMVDHWASAGYGSMSNTAIRVAADGTVHSAFGLLDLASQPGGPNLLDGGWHHVAVVTDRQPEPCTEPQGCQRWSGTLYLDGRPVASRVADGLNAGWQTTLRPDNQFGAARDDAGEWSFFTGLLDDAMIYDRVLTAGEVAALAAARP</sequence>
<feature type="signal peptide" evidence="1">
    <location>
        <begin position="1"/>
        <end position="40"/>
    </location>
</feature>
<dbReference type="Gene3D" id="2.60.40.4070">
    <property type="match status" value="1"/>
</dbReference>
<dbReference type="InterPro" id="IPR025965">
    <property type="entry name" value="FlgD/Vpr_Ig-like"/>
</dbReference>
<organism evidence="3 4">
    <name type="scientific">Herbihabitans rhizosphaerae</name>
    <dbReference type="NCBI Taxonomy" id="1872711"/>
    <lineage>
        <taxon>Bacteria</taxon>
        <taxon>Bacillati</taxon>
        <taxon>Actinomycetota</taxon>
        <taxon>Actinomycetes</taxon>
        <taxon>Pseudonocardiales</taxon>
        <taxon>Pseudonocardiaceae</taxon>
        <taxon>Herbihabitans</taxon>
    </lineage>
</organism>
<evidence type="ECO:0000313" key="4">
    <source>
        <dbReference type="Proteomes" id="UP000294257"/>
    </source>
</evidence>
<dbReference type="Gene3D" id="2.60.120.200">
    <property type="match status" value="2"/>
</dbReference>
<dbReference type="Proteomes" id="UP000294257">
    <property type="component" value="Unassembled WGS sequence"/>
</dbReference>
<dbReference type="OrthoDB" id="4981820at2"/>
<keyword evidence="4" id="KW-1185">Reference proteome</keyword>
<evidence type="ECO:0000313" key="3">
    <source>
        <dbReference type="EMBL" id="RZS36592.1"/>
    </source>
</evidence>
<dbReference type="Gene3D" id="2.120.10.30">
    <property type="entry name" value="TolB, C-terminal domain"/>
    <property type="match status" value="1"/>
</dbReference>
<dbReference type="InterPro" id="IPR018247">
    <property type="entry name" value="EF_Hand_1_Ca_BS"/>
</dbReference>
<evidence type="ECO:0000259" key="2">
    <source>
        <dbReference type="Pfam" id="PF13860"/>
    </source>
</evidence>
<dbReference type="Pfam" id="PF13385">
    <property type="entry name" value="Laminin_G_3"/>
    <property type="match status" value="2"/>
</dbReference>
<dbReference type="InterPro" id="IPR013320">
    <property type="entry name" value="ConA-like_dom_sf"/>
</dbReference>
<feature type="domain" description="FlgD/Vpr Ig-like" evidence="2">
    <location>
        <begin position="55"/>
        <end position="106"/>
    </location>
</feature>
<keyword evidence="1" id="KW-0732">Signal</keyword>